<dbReference type="InterPro" id="IPR028082">
    <property type="entry name" value="Peripla_BP_I"/>
</dbReference>
<keyword evidence="3 5" id="KW-0732">Signal</keyword>
<evidence type="ECO:0000256" key="2">
    <source>
        <dbReference type="ARBA" id="ARBA00022448"/>
    </source>
</evidence>
<dbReference type="GO" id="GO:0006865">
    <property type="term" value="P:amino acid transport"/>
    <property type="evidence" value="ECO:0007669"/>
    <property type="project" value="UniProtKB-KW"/>
</dbReference>
<dbReference type="PROSITE" id="PS51257">
    <property type="entry name" value="PROKAR_LIPOPROTEIN"/>
    <property type="match status" value="1"/>
</dbReference>
<keyword evidence="2" id="KW-0813">Transport</keyword>
<protein>
    <submittedName>
        <fullName evidence="7">Amino acid/amide ABC transporter substrate-binding protein, HAAT family</fullName>
    </submittedName>
</protein>
<accession>A0A1H5FAS0</accession>
<feature type="domain" description="Leucine-binding protein" evidence="6">
    <location>
        <begin position="28"/>
        <end position="377"/>
    </location>
</feature>
<dbReference type="Proteomes" id="UP000183208">
    <property type="component" value="Unassembled WGS sequence"/>
</dbReference>
<dbReference type="InterPro" id="IPR000709">
    <property type="entry name" value="Leu_Ile_Val-bd"/>
</dbReference>
<gene>
    <name evidence="7" type="ORF">SAMN05444171_5938</name>
</gene>
<sequence>MLRGKWLAVFSGIVMAIASCGHASAQATIKVAYTDPLSGPFAQVGDANLKQMQYIIDYINSKGGALGKKFELVPFDNKSQPSDALIALKSATDQNMPFIMQCSGSNIAAALIDATNKHNERNPDNRIIYLNCGAVAPELTNEQCSFWHFRFDLHAGMKAEVMVRALPKDTTKVYLINQDYLFGQSVQREVKNYLTKLRPDVQVVGDELIPLGKIKDFSPYITKIKASGAQALLTGNWGPDMNLLIKAGVDAGADLHYYTFYAHLAGGPTAIGAGGDNRVLAVMSFGENVAPAIGNKEAEAFAEGFREKHKFDFSAAGFRTIFEYLQAAVNKAGSVDATKIATAMEDLSLKDFLGFDTKMRKDDHQIISEYFVGTFKKGVKYDAEGTGLGWENTATILAKDIDQPNTCKMKRPSGA</sequence>
<evidence type="ECO:0000256" key="5">
    <source>
        <dbReference type="SAM" id="SignalP"/>
    </source>
</evidence>
<dbReference type="CDD" id="cd06329">
    <property type="entry name" value="PBP1_SBP-like"/>
    <property type="match status" value="1"/>
</dbReference>
<feature type="chain" id="PRO_5010384413" evidence="5">
    <location>
        <begin position="26"/>
        <end position="415"/>
    </location>
</feature>
<dbReference type="PANTHER" id="PTHR30483">
    <property type="entry name" value="LEUCINE-SPECIFIC-BINDING PROTEIN"/>
    <property type="match status" value="1"/>
</dbReference>
<proteinExistence type="inferred from homology"/>
<evidence type="ECO:0000259" key="6">
    <source>
        <dbReference type="Pfam" id="PF13458"/>
    </source>
</evidence>
<dbReference type="RefSeq" id="WP_074826596.1">
    <property type="nucleotide sequence ID" value="NZ_FNTI01000001.1"/>
</dbReference>
<dbReference type="InterPro" id="IPR028081">
    <property type="entry name" value="Leu-bd"/>
</dbReference>
<dbReference type="Pfam" id="PF13458">
    <property type="entry name" value="Peripla_BP_6"/>
    <property type="match status" value="1"/>
</dbReference>
<evidence type="ECO:0000313" key="7">
    <source>
        <dbReference type="EMBL" id="SEE00400.1"/>
    </source>
</evidence>
<keyword evidence="4" id="KW-0029">Amino-acid transport</keyword>
<evidence type="ECO:0000256" key="4">
    <source>
        <dbReference type="ARBA" id="ARBA00022970"/>
    </source>
</evidence>
<reference evidence="7 8" key="1">
    <citation type="submission" date="2016-10" db="EMBL/GenBank/DDBJ databases">
        <authorList>
            <person name="de Groot N.N."/>
        </authorList>
    </citation>
    <scope>NUCLEOTIDE SEQUENCE [LARGE SCALE GENOMIC DNA]</scope>
    <source>
        <strain evidence="7 8">GAS522</strain>
    </source>
</reference>
<evidence type="ECO:0000313" key="8">
    <source>
        <dbReference type="Proteomes" id="UP000183208"/>
    </source>
</evidence>
<dbReference type="PRINTS" id="PR00337">
    <property type="entry name" value="LEUILEVALBP"/>
</dbReference>
<dbReference type="PANTHER" id="PTHR30483:SF37">
    <property type="entry name" value="ABC TRANSPORTER SUBSTRATE-BINDING PROTEIN"/>
    <property type="match status" value="1"/>
</dbReference>
<dbReference type="Gene3D" id="3.40.50.2300">
    <property type="match status" value="2"/>
</dbReference>
<organism evidence="7 8">
    <name type="scientific">Bradyrhizobium lablabi</name>
    <dbReference type="NCBI Taxonomy" id="722472"/>
    <lineage>
        <taxon>Bacteria</taxon>
        <taxon>Pseudomonadati</taxon>
        <taxon>Pseudomonadota</taxon>
        <taxon>Alphaproteobacteria</taxon>
        <taxon>Hyphomicrobiales</taxon>
        <taxon>Nitrobacteraceae</taxon>
        <taxon>Bradyrhizobium</taxon>
    </lineage>
</organism>
<dbReference type="SUPFAM" id="SSF53822">
    <property type="entry name" value="Periplasmic binding protein-like I"/>
    <property type="match status" value="1"/>
</dbReference>
<dbReference type="InterPro" id="IPR051010">
    <property type="entry name" value="BCAA_transport"/>
</dbReference>
<feature type="signal peptide" evidence="5">
    <location>
        <begin position="1"/>
        <end position="25"/>
    </location>
</feature>
<name>A0A1H5FAS0_9BRAD</name>
<evidence type="ECO:0000256" key="3">
    <source>
        <dbReference type="ARBA" id="ARBA00022729"/>
    </source>
</evidence>
<dbReference type="OrthoDB" id="9768099at2"/>
<dbReference type="EMBL" id="FNTI01000001">
    <property type="protein sequence ID" value="SEE00400.1"/>
    <property type="molecule type" value="Genomic_DNA"/>
</dbReference>
<comment type="similarity">
    <text evidence="1">Belongs to the leucine-binding protein family.</text>
</comment>
<dbReference type="AlphaFoldDB" id="A0A1H5FAS0"/>
<evidence type="ECO:0000256" key="1">
    <source>
        <dbReference type="ARBA" id="ARBA00010062"/>
    </source>
</evidence>